<reference evidence="2 3" key="1">
    <citation type="journal article" date="2008" name="Nature">
        <title>The genome of the model beetle and pest Tribolium castaneum.</title>
        <authorList>
            <consortium name="Tribolium Genome Sequencing Consortium"/>
            <person name="Richards S."/>
            <person name="Gibbs R.A."/>
            <person name="Weinstock G.M."/>
            <person name="Brown S.J."/>
            <person name="Denell R."/>
            <person name="Beeman R.W."/>
            <person name="Gibbs R."/>
            <person name="Beeman R.W."/>
            <person name="Brown S.J."/>
            <person name="Bucher G."/>
            <person name="Friedrich M."/>
            <person name="Grimmelikhuijzen C.J."/>
            <person name="Klingler M."/>
            <person name="Lorenzen M."/>
            <person name="Richards S."/>
            <person name="Roth S."/>
            <person name="Schroder R."/>
            <person name="Tautz D."/>
            <person name="Zdobnov E.M."/>
            <person name="Muzny D."/>
            <person name="Gibbs R.A."/>
            <person name="Weinstock G.M."/>
            <person name="Attaway T."/>
            <person name="Bell S."/>
            <person name="Buhay C.J."/>
            <person name="Chandrabose M.N."/>
            <person name="Chavez D."/>
            <person name="Clerk-Blankenburg K.P."/>
            <person name="Cree A."/>
            <person name="Dao M."/>
            <person name="Davis C."/>
            <person name="Chacko J."/>
            <person name="Dinh H."/>
            <person name="Dugan-Rocha S."/>
            <person name="Fowler G."/>
            <person name="Garner T.T."/>
            <person name="Garnes J."/>
            <person name="Gnirke A."/>
            <person name="Hawes A."/>
            <person name="Hernandez J."/>
            <person name="Hines S."/>
            <person name="Holder M."/>
            <person name="Hume J."/>
            <person name="Jhangiani S.N."/>
            <person name="Joshi V."/>
            <person name="Khan Z.M."/>
            <person name="Jackson L."/>
            <person name="Kovar C."/>
            <person name="Kowis A."/>
            <person name="Lee S."/>
            <person name="Lewis L.R."/>
            <person name="Margolis J."/>
            <person name="Morgan M."/>
            <person name="Nazareth L.V."/>
            <person name="Nguyen N."/>
            <person name="Okwuonu G."/>
            <person name="Parker D."/>
            <person name="Richards S."/>
            <person name="Ruiz S.J."/>
            <person name="Santibanez J."/>
            <person name="Savard J."/>
            <person name="Scherer S.E."/>
            <person name="Schneider B."/>
            <person name="Sodergren E."/>
            <person name="Tautz D."/>
            <person name="Vattahil S."/>
            <person name="Villasana D."/>
            <person name="White C.S."/>
            <person name="Wright R."/>
            <person name="Park Y."/>
            <person name="Beeman R.W."/>
            <person name="Lord J."/>
            <person name="Oppert B."/>
            <person name="Lorenzen M."/>
            <person name="Brown S."/>
            <person name="Wang L."/>
            <person name="Savard J."/>
            <person name="Tautz D."/>
            <person name="Richards S."/>
            <person name="Weinstock G."/>
            <person name="Gibbs R.A."/>
            <person name="Liu Y."/>
            <person name="Worley K."/>
            <person name="Weinstock G."/>
            <person name="Elsik C.G."/>
            <person name="Reese J.T."/>
            <person name="Elhaik E."/>
            <person name="Landan G."/>
            <person name="Graur D."/>
            <person name="Arensburger P."/>
            <person name="Atkinson P."/>
            <person name="Beeman R.W."/>
            <person name="Beidler J."/>
            <person name="Brown S.J."/>
            <person name="Demuth J.P."/>
            <person name="Drury D.W."/>
            <person name="Du Y.Z."/>
            <person name="Fujiwara H."/>
            <person name="Lorenzen M."/>
            <person name="Maselli V."/>
            <person name="Osanai M."/>
            <person name="Park Y."/>
            <person name="Robertson H.M."/>
            <person name="Tu Z."/>
            <person name="Wang J.J."/>
            <person name="Wang S."/>
            <person name="Richards S."/>
            <person name="Song H."/>
            <person name="Zhang L."/>
            <person name="Sodergren E."/>
            <person name="Werner D."/>
            <person name="Stanke M."/>
            <person name="Morgenstern B."/>
            <person name="Solovyev V."/>
            <person name="Kosarev P."/>
            <person name="Brown G."/>
            <person name="Chen H.C."/>
            <person name="Ermolaeva O."/>
            <person name="Hlavina W."/>
            <person name="Kapustin Y."/>
            <person name="Kiryutin B."/>
            <person name="Kitts P."/>
            <person name="Maglott D."/>
            <person name="Pruitt K."/>
            <person name="Sapojnikov V."/>
            <person name="Souvorov A."/>
            <person name="Mackey A.J."/>
            <person name="Waterhouse R.M."/>
            <person name="Wyder S."/>
            <person name="Zdobnov E.M."/>
            <person name="Zdobnov E.M."/>
            <person name="Wyder S."/>
            <person name="Kriventseva E.V."/>
            <person name="Kadowaki T."/>
            <person name="Bork P."/>
            <person name="Aranda M."/>
            <person name="Bao R."/>
            <person name="Beermann A."/>
            <person name="Berns N."/>
            <person name="Bolognesi R."/>
            <person name="Bonneton F."/>
            <person name="Bopp D."/>
            <person name="Brown S.J."/>
            <person name="Bucher G."/>
            <person name="Butts T."/>
            <person name="Chaumot A."/>
            <person name="Denell R.E."/>
            <person name="Ferrier D.E."/>
            <person name="Friedrich M."/>
            <person name="Gordon C.M."/>
            <person name="Jindra M."/>
            <person name="Klingler M."/>
            <person name="Lan Q."/>
            <person name="Lattorff H.M."/>
            <person name="Laudet V."/>
            <person name="von Levetsow C."/>
            <person name="Liu Z."/>
            <person name="Lutz R."/>
            <person name="Lynch J.A."/>
            <person name="da Fonseca R.N."/>
            <person name="Posnien N."/>
            <person name="Reuter R."/>
            <person name="Roth S."/>
            <person name="Savard J."/>
            <person name="Schinko J.B."/>
            <person name="Schmitt C."/>
            <person name="Schoppmeier M."/>
            <person name="Schroder R."/>
            <person name="Shippy T.D."/>
            <person name="Simonnet F."/>
            <person name="Marques-Souza H."/>
            <person name="Tautz D."/>
            <person name="Tomoyasu Y."/>
            <person name="Trauner J."/>
            <person name="Van der Zee M."/>
            <person name="Vervoort M."/>
            <person name="Wittkopp N."/>
            <person name="Wimmer E.A."/>
            <person name="Yang X."/>
            <person name="Jones A.K."/>
            <person name="Sattelle D.B."/>
            <person name="Ebert P.R."/>
            <person name="Nelson D."/>
            <person name="Scott J.G."/>
            <person name="Beeman R.W."/>
            <person name="Muthukrishnan S."/>
            <person name="Kramer K.J."/>
            <person name="Arakane Y."/>
            <person name="Beeman R.W."/>
            <person name="Zhu Q."/>
            <person name="Hogenkamp D."/>
            <person name="Dixit R."/>
            <person name="Oppert B."/>
            <person name="Jiang H."/>
            <person name="Zou Z."/>
            <person name="Marshall J."/>
            <person name="Elpidina E."/>
            <person name="Vinokurov K."/>
            <person name="Oppert C."/>
            <person name="Zou Z."/>
            <person name="Evans J."/>
            <person name="Lu Z."/>
            <person name="Zhao P."/>
            <person name="Sumathipala N."/>
            <person name="Altincicek B."/>
            <person name="Vilcinskas A."/>
            <person name="Williams M."/>
            <person name="Hultmark D."/>
            <person name="Hetru C."/>
            <person name="Jiang H."/>
            <person name="Grimmelikhuijzen C.J."/>
            <person name="Hauser F."/>
            <person name="Cazzamali G."/>
            <person name="Williamson M."/>
            <person name="Park Y."/>
            <person name="Li B."/>
            <person name="Tanaka Y."/>
            <person name="Predel R."/>
            <person name="Neupert S."/>
            <person name="Schachtner J."/>
            <person name="Verleyen P."/>
            <person name="Raible F."/>
            <person name="Bork P."/>
            <person name="Friedrich M."/>
            <person name="Walden K.K."/>
            <person name="Robertson H.M."/>
            <person name="Angeli S."/>
            <person name="Foret S."/>
            <person name="Bucher G."/>
            <person name="Schuetz S."/>
            <person name="Maleszka R."/>
            <person name="Wimmer E.A."/>
            <person name="Beeman R.W."/>
            <person name="Lorenzen M."/>
            <person name="Tomoyasu Y."/>
            <person name="Miller S.C."/>
            <person name="Grossmann D."/>
            <person name="Bucher G."/>
        </authorList>
    </citation>
    <scope>NUCLEOTIDE SEQUENCE [LARGE SCALE GENOMIC DNA]</scope>
    <source>
        <strain evidence="2 3">Georgia GA2</strain>
    </source>
</reference>
<gene>
    <name evidence="2" type="primary">GLEAN_09610</name>
    <name evidence="2" type="ORF">TcasGA2_TC009610</name>
</gene>
<dbReference type="PhylomeDB" id="D6WT01"/>
<feature type="transmembrane region" description="Helical" evidence="1">
    <location>
        <begin position="34"/>
        <end position="52"/>
    </location>
</feature>
<dbReference type="OMA" id="RNDWAKF"/>
<dbReference type="KEGG" id="tca:659596"/>
<evidence type="ECO:0000313" key="2">
    <source>
        <dbReference type="EMBL" id="EFA06680.1"/>
    </source>
</evidence>
<keyword evidence="3" id="KW-1185">Reference proteome</keyword>
<dbReference type="EMBL" id="KQ971352">
    <property type="protein sequence ID" value="EFA06680.1"/>
    <property type="molecule type" value="Genomic_DNA"/>
</dbReference>
<dbReference type="Proteomes" id="UP000007266">
    <property type="component" value="Linkage group 7"/>
</dbReference>
<accession>D6WT01</accession>
<dbReference type="STRING" id="7070.D6WT01"/>
<dbReference type="AlphaFoldDB" id="D6WT01"/>
<keyword evidence="1" id="KW-0472">Membrane</keyword>
<proteinExistence type="predicted"/>
<dbReference type="HOGENOM" id="CLU_2161470_0_0_1"/>
<name>D6WT01_TRICA</name>
<evidence type="ECO:0000313" key="3">
    <source>
        <dbReference type="Proteomes" id="UP000007266"/>
    </source>
</evidence>
<dbReference type="eggNOG" id="ENOG502S7XG">
    <property type="taxonomic scope" value="Eukaryota"/>
</dbReference>
<reference evidence="2 3" key="2">
    <citation type="journal article" date="2010" name="Nucleic Acids Res.">
        <title>BeetleBase in 2010: revisions to provide comprehensive genomic information for Tribolium castaneum.</title>
        <authorList>
            <person name="Kim H.S."/>
            <person name="Murphy T."/>
            <person name="Xia J."/>
            <person name="Caragea D."/>
            <person name="Park Y."/>
            <person name="Beeman R.W."/>
            <person name="Lorenzen M.D."/>
            <person name="Butcher S."/>
            <person name="Manak J.R."/>
            <person name="Brown S.J."/>
        </authorList>
    </citation>
    <scope>GENOME REANNOTATION</scope>
    <source>
        <strain evidence="2 3">Georgia GA2</strain>
    </source>
</reference>
<protein>
    <submittedName>
        <fullName evidence="2">Uncharacterized protein</fullName>
    </submittedName>
</protein>
<keyword evidence="1" id="KW-1133">Transmembrane helix</keyword>
<evidence type="ECO:0000256" key="1">
    <source>
        <dbReference type="SAM" id="Phobius"/>
    </source>
</evidence>
<keyword evidence="1" id="KW-0812">Transmembrane</keyword>
<dbReference type="OrthoDB" id="6354412at2759"/>
<dbReference type="FunCoup" id="D6WT01">
    <property type="interactions" value="4"/>
</dbReference>
<organism evidence="2 3">
    <name type="scientific">Tribolium castaneum</name>
    <name type="common">Red flour beetle</name>
    <dbReference type="NCBI Taxonomy" id="7070"/>
    <lineage>
        <taxon>Eukaryota</taxon>
        <taxon>Metazoa</taxon>
        <taxon>Ecdysozoa</taxon>
        <taxon>Arthropoda</taxon>
        <taxon>Hexapoda</taxon>
        <taxon>Insecta</taxon>
        <taxon>Pterygota</taxon>
        <taxon>Neoptera</taxon>
        <taxon>Endopterygota</taxon>
        <taxon>Coleoptera</taxon>
        <taxon>Polyphaga</taxon>
        <taxon>Cucujiformia</taxon>
        <taxon>Tenebrionidae</taxon>
        <taxon>Tenebrionidae incertae sedis</taxon>
        <taxon>Tribolium</taxon>
    </lineage>
</organism>
<dbReference type="InParanoid" id="D6WT01"/>
<sequence>MSLFNPRWLRNFIRRHTNQIPEQRAHVWKQRLSIFYMLTAWNAFGFVLYQVYQGNADWARKYKSEEELSLSPAQQWARTLGIKDAKVIQVSGLQVTNYDIHNEFDEASEAIQE</sequence>